<gene>
    <name evidence="5" type="ORF">POPTR_T060600</name>
</gene>
<proteinExistence type="predicted"/>
<dbReference type="Pfam" id="PF23598">
    <property type="entry name" value="LRR_14"/>
    <property type="match status" value="1"/>
</dbReference>
<feature type="compositionally biased region" description="Basic and acidic residues" evidence="3">
    <location>
        <begin position="169"/>
        <end position="185"/>
    </location>
</feature>
<reference evidence="5" key="2">
    <citation type="submission" date="2017-07" db="EMBL/GenBank/DDBJ databases">
        <title>WGS assembly of Populus trichocarpa.</title>
        <authorList>
            <person name="Tuskan G."/>
            <person name="Difazio S."/>
            <person name="Jansson S."/>
            <person name="Bohlmann J."/>
            <person name="Grigoriev I."/>
            <person name="Hellsten U."/>
            <person name="Putnam N."/>
            <person name="Ralph S."/>
            <person name="Rombauts S."/>
            <person name="Salamov A."/>
            <person name="Schein J."/>
            <person name="Sterck L."/>
            <person name="Aerts A."/>
            <person name="Bhalerao R."/>
            <person name="Bhalerao R."/>
            <person name="Blaudez D."/>
            <person name="Boerjan W."/>
            <person name="Brun A."/>
            <person name="Brunner A."/>
            <person name="Busov V."/>
            <person name="Campbell M."/>
            <person name="Carlson J."/>
            <person name="Chalot M."/>
            <person name="Chapman J."/>
            <person name="Chen G."/>
            <person name="Cooper D."/>
            <person name="Coutinho P."/>
            <person name="Couturier J."/>
            <person name="Covert S."/>
            <person name="Cronk Q."/>
            <person name="Cunningham R."/>
            <person name="Davis J."/>
            <person name="Degroeve S."/>
            <person name="Dejardin A."/>
            <person name="Depamphilis C."/>
            <person name="Detter J."/>
            <person name="Dirks B."/>
            <person name="Dubchak I."/>
            <person name="Duplessis S."/>
            <person name="Ehlting J."/>
            <person name="Ellis B."/>
            <person name="Gendler K."/>
            <person name="Goodstein D."/>
            <person name="Gribskov M."/>
            <person name="Grimwood J."/>
            <person name="Groover A."/>
            <person name="Gunter L."/>
            <person name="Hamberger B."/>
            <person name="Heinze B."/>
            <person name="Helariutta Y."/>
            <person name="Henrissat B."/>
            <person name="Holligan D."/>
            <person name="Holt R."/>
            <person name="Huang W."/>
            <person name="Islam-Faridi N."/>
            <person name="Jones S."/>
            <person name="Jones-Rhoades M."/>
            <person name="Jorgensen R."/>
            <person name="Joshi C."/>
            <person name="Kangasjarvi J."/>
            <person name="Karlsson J."/>
            <person name="Kelleher C."/>
            <person name="Kirkpatrick R."/>
            <person name="Kirst M."/>
            <person name="Kohler A."/>
            <person name="Kalluri U."/>
            <person name="Larimer F."/>
            <person name="Leebens-Mack J."/>
            <person name="Leple J."/>
            <person name="Locascio P."/>
            <person name="Lou Y."/>
            <person name="Lucas S."/>
            <person name="Martin F."/>
            <person name="Montanini B."/>
            <person name="Napoli C."/>
            <person name="Nelson D."/>
            <person name="Nelson C."/>
            <person name="Nieminen K."/>
            <person name="Nilsson O."/>
            <person name="Pereda V."/>
            <person name="Peter G."/>
            <person name="Philippe R."/>
            <person name="Pilate G."/>
            <person name="Poliakov A."/>
            <person name="Razumovskaya J."/>
            <person name="Richardson P."/>
            <person name="Rinaldi C."/>
            <person name="Ritland K."/>
            <person name="Rouze P."/>
            <person name="Ryaboy D."/>
            <person name="Schmutz J."/>
            <person name="Schrader J."/>
            <person name="Segerman B."/>
            <person name="Shin H."/>
            <person name="Siddiqui A."/>
            <person name="Sterky F."/>
            <person name="Terry A."/>
            <person name="Tsai C."/>
            <person name="Uberbacher E."/>
            <person name="Unneberg P."/>
            <person name="Vahala J."/>
            <person name="Wall K."/>
            <person name="Wessler S."/>
            <person name="Yang G."/>
            <person name="Yin T."/>
            <person name="Douglas C."/>
            <person name="Marra M."/>
            <person name="Sandberg G."/>
            <person name="Van De Peer Y."/>
            <person name="Rokhsar D."/>
        </authorList>
    </citation>
    <scope>NUCLEOTIDE SEQUENCE</scope>
    <source>
        <strain evidence="5">Nisqually-1</strain>
    </source>
</reference>
<dbReference type="AlphaFoldDB" id="A0A2K1R894"/>
<protein>
    <recommendedName>
        <fullName evidence="4">Disease resistance R13L4/SHOC-2-like LRR domain-containing protein</fullName>
    </recommendedName>
</protein>
<dbReference type="GO" id="GO:0035556">
    <property type="term" value="P:intracellular signal transduction"/>
    <property type="evidence" value="ECO:0000318"/>
    <property type="project" value="GO_Central"/>
</dbReference>
<keyword evidence="2" id="KW-0611">Plant defense</keyword>
<feature type="domain" description="Disease resistance R13L4/SHOC-2-like LRR" evidence="4">
    <location>
        <begin position="12"/>
        <end position="109"/>
    </location>
</feature>
<accession>A0A2K1R894</accession>
<evidence type="ECO:0000259" key="4">
    <source>
        <dbReference type="Pfam" id="PF23598"/>
    </source>
</evidence>
<sequence length="203" mass="22899">MDDSGFEAFPERIGALKHLRYLHFLNNAKIKRLPKSIFKLQNLQALVTGEGLEELPKDVRYMISLRFLYLVTKQKQLPEEGIGCLECLQTLFIADCENLENLCEDMQELPTTLALPEQLLQGSAESLQTLIIRDCSNIREMPDCIGNLKKLQNLEISDCPSLSKKCRRGTGEDWPKIKHIPKIEVDGDDNDEETSHAGSSGTP</sequence>
<dbReference type="EMBL" id="KZ623370">
    <property type="protein sequence ID" value="PNS23497.1"/>
    <property type="molecule type" value="Genomic_DNA"/>
</dbReference>
<evidence type="ECO:0000256" key="3">
    <source>
        <dbReference type="SAM" id="MobiDB-lite"/>
    </source>
</evidence>
<dbReference type="GO" id="GO:0006952">
    <property type="term" value="P:defense response"/>
    <property type="evidence" value="ECO:0007669"/>
    <property type="project" value="UniProtKB-KW"/>
</dbReference>
<dbReference type="Gene3D" id="3.80.10.10">
    <property type="entry name" value="Ribonuclease Inhibitor"/>
    <property type="match status" value="1"/>
</dbReference>
<reference evidence="5" key="1">
    <citation type="journal article" date="2006" name="Science">
        <title>The genome of black cottonwood, Populus trichocarpa (Torr. &amp; Gray).</title>
        <authorList>
            <person name="Tuskan G.A."/>
            <person name="Difazio S."/>
            <person name="Jansson S."/>
            <person name="Bohlmann J."/>
            <person name="Grigoriev I."/>
            <person name="Hellsten U."/>
            <person name="Putnam N."/>
            <person name="Ralph S."/>
            <person name="Rombauts S."/>
            <person name="Salamov A."/>
            <person name="Schein J."/>
            <person name="Sterck L."/>
            <person name="Aerts A."/>
            <person name="Bhalerao R.R."/>
            <person name="Bhalerao R.P."/>
            <person name="Blaudez D."/>
            <person name="Boerjan W."/>
            <person name="Brun A."/>
            <person name="Brunner A."/>
            <person name="Busov V."/>
            <person name="Campbell M."/>
            <person name="Carlson J."/>
            <person name="Chalot M."/>
            <person name="Chapman J."/>
            <person name="Chen G.L."/>
            <person name="Cooper D."/>
            <person name="Coutinho P.M."/>
            <person name="Couturier J."/>
            <person name="Covert S."/>
            <person name="Cronk Q."/>
            <person name="Cunningham R."/>
            <person name="Davis J."/>
            <person name="Degroeve S."/>
            <person name="Dejardin A."/>
            <person name="Depamphilis C."/>
            <person name="Detter J."/>
            <person name="Dirks B."/>
            <person name="Dubchak I."/>
            <person name="Duplessis S."/>
            <person name="Ehlting J."/>
            <person name="Ellis B."/>
            <person name="Gendler K."/>
            <person name="Goodstein D."/>
            <person name="Gribskov M."/>
            <person name="Grimwood J."/>
            <person name="Groover A."/>
            <person name="Gunter L."/>
            <person name="Hamberger B."/>
            <person name="Heinze B."/>
            <person name="Helariutta Y."/>
            <person name="Henrissat B."/>
            <person name="Holligan D."/>
            <person name="Holt R."/>
            <person name="Huang W."/>
            <person name="Islam-Faridi N."/>
            <person name="Jones S."/>
            <person name="Jones-Rhoades M."/>
            <person name="Jorgensen R."/>
            <person name="Joshi C."/>
            <person name="Kangasjarvi J."/>
            <person name="Karlsson J."/>
            <person name="Kelleher C."/>
            <person name="Kirkpatrick R."/>
            <person name="Kirst M."/>
            <person name="Kohler A."/>
            <person name="Kalluri U."/>
            <person name="Larimer F."/>
            <person name="Leebens-Mack J."/>
            <person name="Leple J.C."/>
            <person name="Locascio P."/>
            <person name="Lou Y."/>
            <person name="Lucas S."/>
            <person name="Martin F."/>
            <person name="Montanini B."/>
            <person name="Napoli C."/>
            <person name="Nelson D.R."/>
            <person name="Nelson C."/>
            <person name="Nieminen K."/>
            <person name="Nilsson O."/>
            <person name="Pereda V."/>
            <person name="Peter G."/>
            <person name="Philippe R."/>
            <person name="Pilate G."/>
            <person name="Poliakov A."/>
            <person name="Razumovskaya J."/>
            <person name="Richardson P."/>
            <person name="Rinaldi C."/>
            <person name="Ritland K."/>
            <person name="Rouze P."/>
            <person name="Ryaboy D."/>
            <person name="Schmutz J."/>
            <person name="Schrader J."/>
            <person name="Segerman B."/>
            <person name="Shin H."/>
            <person name="Siddiqui A."/>
            <person name="Sterky F."/>
            <person name="Terry A."/>
            <person name="Tsai C.J."/>
            <person name="Uberbacher E."/>
            <person name="Unneberg P."/>
            <person name="Vahala J."/>
            <person name="Wall K."/>
            <person name="Wessler S."/>
            <person name="Yang G."/>
            <person name="Yin T."/>
            <person name="Douglas C."/>
            <person name="Marra M."/>
            <person name="Sandberg G."/>
            <person name="Van de Peer Y."/>
            <person name="Rokhsar D."/>
        </authorList>
    </citation>
    <scope>NUCLEOTIDE SEQUENCE [LARGE SCALE GENOMIC DNA]</scope>
    <source>
        <strain evidence="5">Nisqually-1</strain>
    </source>
</reference>
<dbReference type="InterPro" id="IPR055414">
    <property type="entry name" value="LRR_R13L4/SHOC2-like"/>
</dbReference>
<dbReference type="PANTHER" id="PTHR36766:SF61">
    <property type="entry name" value="NB-ARC DOMAIN DISEASE RESISTANCE PROTEIN"/>
    <property type="match status" value="1"/>
</dbReference>
<organism evidence="5">
    <name type="scientific">Populus trichocarpa</name>
    <name type="common">Western balsam poplar</name>
    <name type="synonym">Populus balsamifera subsp. trichocarpa</name>
    <dbReference type="NCBI Taxonomy" id="3694"/>
    <lineage>
        <taxon>Eukaryota</taxon>
        <taxon>Viridiplantae</taxon>
        <taxon>Streptophyta</taxon>
        <taxon>Embryophyta</taxon>
        <taxon>Tracheophyta</taxon>
        <taxon>Spermatophyta</taxon>
        <taxon>Magnoliopsida</taxon>
        <taxon>eudicotyledons</taxon>
        <taxon>Gunneridae</taxon>
        <taxon>Pentapetalae</taxon>
        <taxon>rosids</taxon>
        <taxon>fabids</taxon>
        <taxon>Malpighiales</taxon>
        <taxon>Salicaceae</taxon>
        <taxon>Saliceae</taxon>
        <taxon>Populus</taxon>
    </lineage>
</organism>
<dbReference type="InterPro" id="IPR032675">
    <property type="entry name" value="LRR_dom_sf"/>
</dbReference>
<evidence type="ECO:0000313" key="5">
    <source>
        <dbReference type="EMBL" id="PNS23497.1"/>
    </source>
</evidence>
<keyword evidence="1" id="KW-0677">Repeat</keyword>
<dbReference type="PANTHER" id="PTHR36766">
    <property type="entry name" value="PLANT BROAD-SPECTRUM MILDEW RESISTANCE PROTEIN RPW8"/>
    <property type="match status" value="1"/>
</dbReference>
<dbReference type="SUPFAM" id="SSF52047">
    <property type="entry name" value="RNI-like"/>
    <property type="match status" value="1"/>
</dbReference>
<dbReference type="InParanoid" id="A0A2K1R894"/>
<evidence type="ECO:0000256" key="2">
    <source>
        <dbReference type="ARBA" id="ARBA00022821"/>
    </source>
</evidence>
<feature type="region of interest" description="Disordered" evidence="3">
    <location>
        <begin position="166"/>
        <end position="203"/>
    </location>
</feature>
<name>A0A2K1R894_POPTR</name>
<evidence type="ECO:0000256" key="1">
    <source>
        <dbReference type="ARBA" id="ARBA00022737"/>
    </source>
</evidence>